<keyword evidence="3" id="KW-1185">Reference proteome</keyword>
<dbReference type="AlphaFoldDB" id="A0A0C7N436"/>
<dbReference type="HOGENOM" id="CLU_1240337_0_0_1"/>
<evidence type="ECO:0000313" key="3">
    <source>
        <dbReference type="Proteomes" id="UP000054304"/>
    </source>
</evidence>
<accession>A0A0C7N436</accession>
<dbReference type="OrthoDB" id="4035186at2759"/>
<feature type="compositionally biased region" description="Basic residues" evidence="1">
    <location>
        <begin position="64"/>
        <end position="74"/>
    </location>
</feature>
<dbReference type="GeneID" id="34686201"/>
<evidence type="ECO:0000313" key="2">
    <source>
        <dbReference type="EMBL" id="CEP62726.1"/>
    </source>
</evidence>
<dbReference type="RefSeq" id="XP_022628949.1">
    <property type="nucleotide sequence ID" value="XM_022771780.1"/>
</dbReference>
<reference evidence="2 3" key="1">
    <citation type="submission" date="2014-12" db="EMBL/GenBank/DDBJ databases">
        <authorList>
            <person name="Neuveglise Cecile"/>
        </authorList>
    </citation>
    <scope>NUCLEOTIDE SEQUENCE [LARGE SCALE GENOMIC DNA]</scope>
    <source>
        <strain evidence="2 3">CBS 12615</strain>
    </source>
</reference>
<gene>
    <name evidence="2" type="ORF">LALA0_S06e02322g</name>
</gene>
<proteinExistence type="predicted"/>
<feature type="region of interest" description="Disordered" evidence="1">
    <location>
        <begin position="63"/>
        <end position="83"/>
    </location>
</feature>
<sequence length="223" mass="25080">MAFRLIMVDPRPAMKNEGSAASQRRSHINKTTSEITEQGDLSLMIHSFDSGQTFKVPRSCKTAVGKKKTNKAGKGRGSSDGQRLVFCSPSFTSAKTSKTIEQAVHSEQTRKPVKDKLALTSRQRDLTFVSSITDDYHLEYANPWQSSFEFDGRKPQRPLFRITSPKLRKNVTKPNGHMNLSNVINPSFAFSHNSLNESNDRSTKQRQIAFDTSPIFKVSLNNR</sequence>
<organism evidence="2 3">
    <name type="scientific">Lachancea lanzarotensis</name>
    <dbReference type="NCBI Taxonomy" id="1245769"/>
    <lineage>
        <taxon>Eukaryota</taxon>
        <taxon>Fungi</taxon>
        <taxon>Dikarya</taxon>
        <taxon>Ascomycota</taxon>
        <taxon>Saccharomycotina</taxon>
        <taxon>Saccharomycetes</taxon>
        <taxon>Saccharomycetales</taxon>
        <taxon>Saccharomycetaceae</taxon>
        <taxon>Lachancea</taxon>
    </lineage>
</organism>
<evidence type="ECO:0000256" key="1">
    <source>
        <dbReference type="SAM" id="MobiDB-lite"/>
    </source>
</evidence>
<name>A0A0C7N436_9SACH</name>
<protein>
    <submittedName>
        <fullName evidence="2">LALA0S06e02322g1_1</fullName>
    </submittedName>
</protein>
<dbReference type="Proteomes" id="UP000054304">
    <property type="component" value="Unassembled WGS sequence"/>
</dbReference>
<dbReference type="EMBL" id="LN736365">
    <property type="protein sequence ID" value="CEP62726.1"/>
    <property type="molecule type" value="Genomic_DNA"/>
</dbReference>